<organism evidence="1 2">
    <name type="scientific">Paenibacillus naphthalenovorans</name>
    <dbReference type="NCBI Taxonomy" id="162209"/>
    <lineage>
        <taxon>Bacteria</taxon>
        <taxon>Bacillati</taxon>
        <taxon>Bacillota</taxon>
        <taxon>Bacilli</taxon>
        <taxon>Bacillales</taxon>
        <taxon>Paenibacillaceae</taxon>
        <taxon>Paenibacillus</taxon>
    </lineage>
</organism>
<dbReference type="KEGG" id="pnp:IJ22_06960"/>
<name>A0A0U2U422_9BACL</name>
<reference evidence="2" key="1">
    <citation type="submission" date="2015-12" db="EMBL/GenBank/DDBJ databases">
        <title>Complete genome sequences of two moderately thermophilic Paenibacillus species.</title>
        <authorList>
            <person name="Butler R.III."/>
            <person name="Wang J."/>
            <person name="Stark B.C."/>
            <person name="Pombert J.-F."/>
        </authorList>
    </citation>
    <scope>NUCLEOTIDE SEQUENCE [LARGE SCALE GENOMIC DNA]</scope>
    <source>
        <strain evidence="2">32O-Y</strain>
    </source>
</reference>
<sequence>MWERLALHANAAIRQCIELQCNRTSTAHRLALTSSGIWLTAGAEHDIFSDGAIDEVYRFSSGACPANKVCTHCLIYGTSKTNYTVNRRHYALAVT</sequence>
<dbReference type="PATRIC" id="fig|162209.4.peg.738"/>
<proteinExistence type="predicted"/>
<protein>
    <submittedName>
        <fullName evidence="1">Uncharacterized protein</fullName>
    </submittedName>
</protein>
<dbReference type="AlphaFoldDB" id="A0A0U2U422"/>
<evidence type="ECO:0000313" key="2">
    <source>
        <dbReference type="Proteomes" id="UP000061660"/>
    </source>
</evidence>
<keyword evidence="2" id="KW-1185">Reference proteome</keyword>
<dbReference type="STRING" id="162209.IJ22_06960"/>
<gene>
    <name evidence="1" type="ORF">IJ22_06960</name>
</gene>
<dbReference type="Proteomes" id="UP000061660">
    <property type="component" value="Chromosome"/>
</dbReference>
<evidence type="ECO:0000313" key="1">
    <source>
        <dbReference type="EMBL" id="ALS21080.1"/>
    </source>
</evidence>
<dbReference type="EMBL" id="CP013652">
    <property type="protein sequence ID" value="ALS21080.1"/>
    <property type="molecule type" value="Genomic_DNA"/>
</dbReference>
<reference evidence="1 2" key="2">
    <citation type="journal article" date="2016" name="Genome Announc.">
        <title>Complete Genome Sequences of Two Interactive Moderate Thermophiles, Paenibacillus napthalenovorans 32O-Y and Paenibacillus sp. 32O-W.</title>
        <authorList>
            <person name="Butler R.R.III."/>
            <person name="Wang J."/>
            <person name="Stark B.C."/>
            <person name="Pombert J.F."/>
        </authorList>
    </citation>
    <scope>NUCLEOTIDE SEQUENCE [LARGE SCALE GENOMIC DNA]</scope>
    <source>
        <strain evidence="1 2">32O-Y</strain>
    </source>
</reference>
<accession>A0A0U2U422</accession>